<keyword evidence="3" id="KW-1185">Reference proteome</keyword>
<feature type="region of interest" description="Disordered" evidence="1">
    <location>
        <begin position="104"/>
        <end position="136"/>
    </location>
</feature>
<dbReference type="EMBL" id="JAUEPT010000027">
    <property type="protein sequence ID" value="KAK0442200.1"/>
    <property type="molecule type" value="Genomic_DNA"/>
</dbReference>
<organism evidence="2 3">
    <name type="scientific">Armillaria borealis</name>
    <dbReference type="NCBI Taxonomy" id="47425"/>
    <lineage>
        <taxon>Eukaryota</taxon>
        <taxon>Fungi</taxon>
        <taxon>Dikarya</taxon>
        <taxon>Basidiomycota</taxon>
        <taxon>Agaricomycotina</taxon>
        <taxon>Agaricomycetes</taxon>
        <taxon>Agaricomycetidae</taxon>
        <taxon>Agaricales</taxon>
        <taxon>Marasmiineae</taxon>
        <taxon>Physalacriaceae</taxon>
        <taxon>Armillaria</taxon>
    </lineage>
</organism>
<gene>
    <name evidence="2" type="ORF">EV421DRAFT_1904367</name>
</gene>
<reference evidence="2" key="1">
    <citation type="submission" date="2023-06" db="EMBL/GenBank/DDBJ databases">
        <authorList>
            <consortium name="Lawrence Berkeley National Laboratory"/>
            <person name="Ahrendt S."/>
            <person name="Sahu N."/>
            <person name="Indic B."/>
            <person name="Wong-Bajracharya J."/>
            <person name="Merenyi Z."/>
            <person name="Ke H.-M."/>
            <person name="Monk M."/>
            <person name="Kocsube S."/>
            <person name="Drula E."/>
            <person name="Lipzen A."/>
            <person name="Balint B."/>
            <person name="Henrissat B."/>
            <person name="Andreopoulos B."/>
            <person name="Martin F.M."/>
            <person name="Harder C.B."/>
            <person name="Rigling D."/>
            <person name="Ford K.L."/>
            <person name="Foster G.D."/>
            <person name="Pangilinan J."/>
            <person name="Papanicolaou A."/>
            <person name="Barry K."/>
            <person name="LaButti K."/>
            <person name="Viragh M."/>
            <person name="Koriabine M."/>
            <person name="Yan M."/>
            <person name="Riley R."/>
            <person name="Champramary S."/>
            <person name="Plett K.L."/>
            <person name="Tsai I.J."/>
            <person name="Slot J."/>
            <person name="Sipos G."/>
            <person name="Plett J."/>
            <person name="Nagy L.G."/>
            <person name="Grigoriev I.V."/>
        </authorList>
    </citation>
    <scope>NUCLEOTIDE SEQUENCE</scope>
    <source>
        <strain evidence="2">FPL87.14</strain>
    </source>
</reference>
<proteinExistence type="predicted"/>
<dbReference type="Proteomes" id="UP001175226">
    <property type="component" value="Unassembled WGS sequence"/>
</dbReference>
<sequence>MSRKRVHWDDDIKQISLRPELYTPPSLPPPRPRRDVKSGTPVLKATGRLLHAFSAPVSSDHVATAYVSPVSSPHHSAEPPVASASSSFSDARRLRHESPHTCLRALHSTHTQKRPKTATDSYPHSHSSPQTSWTPYQDQVHLPASIGIHRALTLGTCEPIDFFSSKRVKPHASVASEFASDPPLPRVLLFVEIDDHGFNIEVRARDGVGVTVEDVLVRAQSALRALLPPETLGGCYRQKCSCGIDVDRVSAFTTLFFGLSVGGGTKFYKDQTIWRMHLKRVRTM</sequence>
<name>A0AA39JHS4_9AGAR</name>
<evidence type="ECO:0000256" key="1">
    <source>
        <dbReference type="SAM" id="MobiDB-lite"/>
    </source>
</evidence>
<dbReference type="AlphaFoldDB" id="A0AA39JHS4"/>
<protein>
    <submittedName>
        <fullName evidence="2">Uncharacterized protein</fullName>
    </submittedName>
</protein>
<accession>A0AA39JHS4</accession>
<evidence type="ECO:0000313" key="2">
    <source>
        <dbReference type="EMBL" id="KAK0442200.1"/>
    </source>
</evidence>
<evidence type="ECO:0000313" key="3">
    <source>
        <dbReference type="Proteomes" id="UP001175226"/>
    </source>
</evidence>
<feature type="compositionally biased region" description="Polar residues" evidence="1">
    <location>
        <begin position="118"/>
        <end position="136"/>
    </location>
</feature>
<comment type="caution">
    <text evidence="2">The sequence shown here is derived from an EMBL/GenBank/DDBJ whole genome shotgun (WGS) entry which is preliminary data.</text>
</comment>
<feature type="region of interest" description="Disordered" evidence="1">
    <location>
        <begin position="17"/>
        <end position="39"/>
    </location>
</feature>